<dbReference type="InterPro" id="IPR020904">
    <property type="entry name" value="Sc_DH/Rdtase_CS"/>
</dbReference>
<keyword evidence="4" id="KW-1185">Reference proteome</keyword>
<protein>
    <submittedName>
        <fullName evidence="3">SDR family NAD(P)-dependent oxidoreductase</fullName>
    </submittedName>
</protein>
<accession>A0ABU4HQN0</accession>
<evidence type="ECO:0000313" key="4">
    <source>
        <dbReference type="Proteomes" id="UP001284601"/>
    </source>
</evidence>
<reference evidence="4" key="1">
    <citation type="submission" date="2023-07" db="EMBL/GenBank/DDBJ databases">
        <title>Conexibacter stalactiti sp. nov., isolated from stalactites in a lava cave and emended description of the genus Conexibacter.</title>
        <authorList>
            <person name="Lee S.D."/>
        </authorList>
    </citation>
    <scope>NUCLEOTIDE SEQUENCE [LARGE SCALE GENOMIC DNA]</scope>
    <source>
        <strain evidence="4">KCTC 39840</strain>
    </source>
</reference>
<dbReference type="PRINTS" id="PR00080">
    <property type="entry name" value="SDRFAMILY"/>
</dbReference>
<evidence type="ECO:0000256" key="1">
    <source>
        <dbReference type="ARBA" id="ARBA00006484"/>
    </source>
</evidence>
<dbReference type="InterPro" id="IPR002347">
    <property type="entry name" value="SDR_fam"/>
</dbReference>
<sequence>MTTAETSATFGGSHRFSDRVVVVTGAGSGIGWQMARRFREEGAHVIAGDLDPAHVPDGVEGVALDVTDSDAVEALIARAIARHGRIDVLCNNAGVGSTRDVLDCTLQEWEQVFAVNVTGVFLGVKHALPHMLAAGRGAIVNTASVAGLVGLRDRAAYCASKGAVIALTKQVAVQWAASGVRCNCICPGTVDSPWVQRLLDGSEDPQAARAALVARQPAGRLGRPEEVAEAALYLASDAAAFVTGTEFTIDGGLTAA</sequence>
<dbReference type="Proteomes" id="UP001284601">
    <property type="component" value="Unassembled WGS sequence"/>
</dbReference>
<dbReference type="EMBL" id="JAWSTH010000026">
    <property type="protein sequence ID" value="MDW5595049.1"/>
    <property type="molecule type" value="Genomic_DNA"/>
</dbReference>
<dbReference type="PANTHER" id="PTHR43477:SF1">
    <property type="entry name" value="DIHYDROANTICAPSIN 7-DEHYDROGENASE"/>
    <property type="match status" value="1"/>
</dbReference>
<evidence type="ECO:0000313" key="3">
    <source>
        <dbReference type="EMBL" id="MDW5595049.1"/>
    </source>
</evidence>
<name>A0ABU4HQN0_9ACTN</name>
<dbReference type="NCBIfam" id="NF005559">
    <property type="entry name" value="PRK07231.1"/>
    <property type="match status" value="1"/>
</dbReference>
<dbReference type="InterPro" id="IPR036291">
    <property type="entry name" value="NAD(P)-bd_dom_sf"/>
</dbReference>
<evidence type="ECO:0000256" key="2">
    <source>
        <dbReference type="ARBA" id="ARBA00023002"/>
    </source>
</evidence>
<dbReference type="PANTHER" id="PTHR43477">
    <property type="entry name" value="DIHYDROANTICAPSIN 7-DEHYDROGENASE"/>
    <property type="match status" value="1"/>
</dbReference>
<dbReference type="InterPro" id="IPR051122">
    <property type="entry name" value="SDR_DHRS6-like"/>
</dbReference>
<dbReference type="SUPFAM" id="SSF51735">
    <property type="entry name" value="NAD(P)-binding Rossmann-fold domains"/>
    <property type="match status" value="1"/>
</dbReference>
<comment type="caution">
    <text evidence="3">The sequence shown here is derived from an EMBL/GenBank/DDBJ whole genome shotgun (WGS) entry which is preliminary data.</text>
</comment>
<comment type="similarity">
    <text evidence="1">Belongs to the short-chain dehydrogenases/reductases (SDR) family.</text>
</comment>
<proteinExistence type="inferred from homology"/>
<dbReference type="Pfam" id="PF13561">
    <property type="entry name" value="adh_short_C2"/>
    <property type="match status" value="1"/>
</dbReference>
<gene>
    <name evidence="3" type="ORF">R7226_11910</name>
</gene>
<keyword evidence="2" id="KW-0560">Oxidoreductase</keyword>
<dbReference type="RefSeq" id="WP_318597383.1">
    <property type="nucleotide sequence ID" value="NZ_JAWSTH010000026.1"/>
</dbReference>
<organism evidence="3 4">
    <name type="scientific">Conexibacter stalactiti</name>
    <dbReference type="NCBI Taxonomy" id="1940611"/>
    <lineage>
        <taxon>Bacteria</taxon>
        <taxon>Bacillati</taxon>
        <taxon>Actinomycetota</taxon>
        <taxon>Thermoleophilia</taxon>
        <taxon>Solirubrobacterales</taxon>
        <taxon>Conexibacteraceae</taxon>
        <taxon>Conexibacter</taxon>
    </lineage>
</organism>
<dbReference type="Gene3D" id="3.40.50.720">
    <property type="entry name" value="NAD(P)-binding Rossmann-like Domain"/>
    <property type="match status" value="1"/>
</dbReference>
<dbReference type="PRINTS" id="PR00081">
    <property type="entry name" value="GDHRDH"/>
</dbReference>
<dbReference type="PROSITE" id="PS00061">
    <property type="entry name" value="ADH_SHORT"/>
    <property type="match status" value="1"/>
</dbReference>